<dbReference type="InterPro" id="IPR050268">
    <property type="entry name" value="NADH-dep_flavin_reductase"/>
</dbReference>
<evidence type="ECO:0000256" key="1">
    <source>
        <dbReference type="ARBA" id="ARBA00023002"/>
    </source>
</evidence>
<feature type="domain" description="Flavin reductase like" evidence="2">
    <location>
        <begin position="18"/>
        <end position="163"/>
    </location>
</feature>
<comment type="caution">
    <text evidence="3">The sequence shown here is derived from an EMBL/GenBank/DDBJ whole genome shotgun (WGS) entry which is preliminary data.</text>
</comment>
<dbReference type="RefSeq" id="WP_171580249.1">
    <property type="nucleotide sequence ID" value="NZ_JAAVLX010000004.1"/>
</dbReference>
<dbReference type="InterPro" id="IPR002563">
    <property type="entry name" value="Flavin_Rdtase-like_dom"/>
</dbReference>
<dbReference type="SMART" id="SM00903">
    <property type="entry name" value="Flavin_Reduct"/>
    <property type="match status" value="1"/>
</dbReference>
<proteinExistence type="predicted"/>
<accession>A0A7Y4GTH0</accession>
<dbReference type="GO" id="GO:0042602">
    <property type="term" value="F:riboflavin reductase (NADPH) activity"/>
    <property type="evidence" value="ECO:0007669"/>
    <property type="project" value="TreeGrafter"/>
</dbReference>
<evidence type="ECO:0000259" key="2">
    <source>
        <dbReference type="SMART" id="SM00903"/>
    </source>
</evidence>
<keyword evidence="4" id="KW-1185">Reference proteome</keyword>
<gene>
    <name evidence="3" type="ORF">HCN58_15755</name>
</gene>
<dbReference type="Pfam" id="PF01613">
    <property type="entry name" value="Flavin_Reduct"/>
    <property type="match status" value="1"/>
</dbReference>
<reference evidence="3 4" key="1">
    <citation type="submission" date="2020-03" db="EMBL/GenBank/DDBJ databases">
        <title>Bradyrhizobium diversity isolated from nodules of Indigofera sp.</title>
        <authorList>
            <person name="Klepa M."/>
            <person name="Helene L."/>
            <person name="Hungria M."/>
        </authorList>
    </citation>
    <scope>NUCLEOTIDE SEQUENCE [LARGE SCALE GENOMIC DNA]</scope>
    <source>
        <strain evidence="3 4">WSM 1791</strain>
    </source>
</reference>
<dbReference type="SUPFAM" id="SSF50475">
    <property type="entry name" value="FMN-binding split barrel"/>
    <property type="match status" value="1"/>
</dbReference>
<dbReference type="PANTHER" id="PTHR30466">
    <property type="entry name" value="FLAVIN REDUCTASE"/>
    <property type="match status" value="1"/>
</dbReference>
<dbReference type="GO" id="GO:0006208">
    <property type="term" value="P:pyrimidine nucleobase catabolic process"/>
    <property type="evidence" value="ECO:0007669"/>
    <property type="project" value="TreeGrafter"/>
</dbReference>
<evidence type="ECO:0000313" key="4">
    <source>
        <dbReference type="Proteomes" id="UP000544122"/>
    </source>
</evidence>
<dbReference type="Gene3D" id="2.30.110.10">
    <property type="entry name" value="Electron Transport, Fmn-binding Protein, Chain A"/>
    <property type="match status" value="1"/>
</dbReference>
<dbReference type="PANTHER" id="PTHR30466:SF1">
    <property type="entry name" value="FMN REDUCTASE (NADH) RUTF"/>
    <property type="match status" value="1"/>
</dbReference>
<organism evidence="3 4">
    <name type="scientific">Bradyrhizobium australiense</name>
    <dbReference type="NCBI Taxonomy" id="2721161"/>
    <lineage>
        <taxon>Bacteria</taxon>
        <taxon>Pseudomonadati</taxon>
        <taxon>Pseudomonadota</taxon>
        <taxon>Alphaproteobacteria</taxon>
        <taxon>Hyphomicrobiales</taxon>
        <taxon>Nitrobacteraceae</taxon>
        <taxon>Bradyrhizobium</taxon>
    </lineage>
</organism>
<keyword evidence="1" id="KW-0560">Oxidoreductase</keyword>
<dbReference type="GO" id="GO:0010181">
    <property type="term" value="F:FMN binding"/>
    <property type="evidence" value="ECO:0007669"/>
    <property type="project" value="InterPro"/>
</dbReference>
<dbReference type="InterPro" id="IPR012349">
    <property type="entry name" value="Split_barrel_FMN-bd"/>
</dbReference>
<dbReference type="EMBL" id="JAAVLX010000004">
    <property type="protein sequence ID" value="NOJ41037.1"/>
    <property type="molecule type" value="Genomic_DNA"/>
</dbReference>
<evidence type="ECO:0000313" key="3">
    <source>
        <dbReference type="EMBL" id="NOJ41037.1"/>
    </source>
</evidence>
<protein>
    <submittedName>
        <fullName evidence="3">Flavin reductase family protein</fullName>
    </submittedName>
</protein>
<sequence>MSLDSASDELRETFKRALRRFPAAVSVITSADQDRRHGMTATAVTSLSLDPPSLIVCINQATLLHDIMLLARRFCVNVLRRDQISLSSAFSGAVPPEERFGLGQWRTSTEGVTYLADAQINIFCKKAAAVPYGTHTIFIGEAETVNVRDPIEPLIYQDATYCFSVPHDSQAA</sequence>
<dbReference type="AlphaFoldDB" id="A0A7Y4GTH0"/>
<name>A0A7Y4GTH0_9BRAD</name>
<dbReference type="Proteomes" id="UP000544122">
    <property type="component" value="Unassembled WGS sequence"/>
</dbReference>